<gene>
    <name evidence="12" type="ORF">METBISCDRAFT_30820</name>
</gene>
<dbReference type="InterPro" id="IPR018108">
    <property type="entry name" value="MCP_transmembrane"/>
</dbReference>
<evidence type="ECO:0000256" key="9">
    <source>
        <dbReference type="PROSITE-ProRule" id="PRU00282"/>
    </source>
</evidence>
<dbReference type="Proteomes" id="UP000268321">
    <property type="component" value="Unassembled WGS sequence"/>
</dbReference>
<dbReference type="AlphaFoldDB" id="A0A4P9ZCC3"/>
<protein>
    <submittedName>
        <fullName evidence="12">Mitochondrial carrier</fullName>
    </submittedName>
</protein>
<keyword evidence="7" id="KW-0496">Mitochondrion</keyword>
<keyword evidence="8 9" id="KW-0472">Membrane</keyword>
<dbReference type="Gene3D" id="1.50.40.10">
    <property type="entry name" value="Mitochondrial carrier domain"/>
    <property type="match status" value="1"/>
</dbReference>
<reference evidence="13" key="1">
    <citation type="journal article" date="2018" name="Nat. Microbiol.">
        <title>Leveraging single-cell genomics to expand the fungal tree of life.</title>
        <authorList>
            <person name="Ahrendt S.R."/>
            <person name="Quandt C.A."/>
            <person name="Ciobanu D."/>
            <person name="Clum A."/>
            <person name="Salamov A."/>
            <person name="Andreopoulos B."/>
            <person name="Cheng J.F."/>
            <person name="Woyke T."/>
            <person name="Pelin A."/>
            <person name="Henrissat B."/>
            <person name="Reynolds N.K."/>
            <person name="Benny G.L."/>
            <person name="Smith M.E."/>
            <person name="James T.Y."/>
            <person name="Grigoriev I.V."/>
        </authorList>
    </citation>
    <scope>NUCLEOTIDE SEQUENCE [LARGE SCALE GENOMIC DNA]</scope>
    <source>
        <strain evidence="13">Baker2002</strain>
    </source>
</reference>
<evidence type="ECO:0000256" key="1">
    <source>
        <dbReference type="ARBA" id="ARBA00004225"/>
    </source>
</evidence>
<keyword evidence="6 11" id="KW-1133">Transmembrane helix</keyword>
<dbReference type="PANTHER" id="PTHR45624:SF57">
    <property type="entry name" value="MITOCHONDRIAL SUBSTRATE CARRIER FAMILY PROTEIN L"/>
    <property type="match status" value="1"/>
</dbReference>
<evidence type="ECO:0000256" key="2">
    <source>
        <dbReference type="ARBA" id="ARBA00006375"/>
    </source>
</evidence>
<sequence length="215" mass="24174">MAVLKNAQSILQDVTELQDSKPPLPKYLGFIAGIFSVKVRLQTSEGRFKGPMECVMMDSVMLGLLHLYRRLLHDNIYPQYEKTAFKCLLIAALGSGWTVSSNFIFWWGSYDVFKNWGVEHTSLSNTAINFWAGGLSATVFWIFAYPADVIKQVIMTDSPTPSQKKFPHYMDGVRYIYRESGLNGFTRGFVPSILCSFPANASALAVFEAVLHTLH</sequence>
<evidence type="ECO:0000256" key="5">
    <source>
        <dbReference type="ARBA" id="ARBA00022737"/>
    </source>
</evidence>
<dbReference type="Pfam" id="PF00153">
    <property type="entry name" value="Mito_carr"/>
    <property type="match status" value="1"/>
</dbReference>
<name>A0A4P9ZCC3_9ASCO</name>
<dbReference type="PANTHER" id="PTHR45624">
    <property type="entry name" value="MITOCHONDRIAL BASIC AMINO ACIDS TRANSPORTER-RELATED"/>
    <property type="match status" value="1"/>
</dbReference>
<organism evidence="12 13">
    <name type="scientific">Metschnikowia bicuspidata</name>
    <dbReference type="NCBI Taxonomy" id="27322"/>
    <lineage>
        <taxon>Eukaryota</taxon>
        <taxon>Fungi</taxon>
        <taxon>Dikarya</taxon>
        <taxon>Ascomycota</taxon>
        <taxon>Saccharomycotina</taxon>
        <taxon>Pichiomycetes</taxon>
        <taxon>Metschnikowiaceae</taxon>
        <taxon>Metschnikowia</taxon>
    </lineage>
</organism>
<dbReference type="GO" id="GO:0000064">
    <property type="term" value="F:L-ornithine transmembrane transporter activity"/>
    <property type="evidence" value="ECO:0007669"/>
    <property type="project" value="TreeGrafter"/>
</dbReference>
<keyword evidence="3 10" id="KW-0813">Transport</keyword>
<dbReference type="EMBL" id="ML004456">
    <property type="protein sequence ID" value="RKP30537.1"/>
    <property type="molecule type" value="Genomic_DNA"/>
</dbReference>
<evidence type="ECO:0000256" key="10">
    <source>
        <dbReference type="RuleBase" id="RU000488"/>
    </source>
</evidence>
<keyword evidence="13" id="KW-1185">Reference proteome</keyword>
<dbReference type="GO" id="GO:1990575">
    <property type="term" value="P:mitochondrial L-ornithine transmembrane transport"/>
    <property type="evidence" value="ECO:0007669"/>
    <property type="project" value="TreeGrafter"/>
</dbReference>
<feature type="repeat" description="Solcar" evidence="9">
    <location>
        <begin position="124"/>
        <end position="213"/>
    </location>
</feature>
<evidence type="ECO:0000256" key="4">
    <source>
        <dbReference type="ARBA" id="ARBA00022692"/>
    </source>
</evidence>
<comment type="subcellular location">
    <subcellularLocation>
        <location evidence="1">Mitochondrion membrane</location>
        <topology evidence="1">Multi-pass membrane protein</topology>
    </subcellularLocation>
</comment>
<keyword evidence="4 9" id="KW-0812">Transmembrane</keyword>
<dbReference type="InterPro" id="IPR023395">
    <property type="entry name" value="MCP_dom_sf"/>
</dbReference>
<feature type="transmembrane region" description="Helical" evidence="11">
    <location>
        <begin position="128"/>
        <end position="145"/>
    </location>
</feature>
<evidence type="ECO:0000256" key="8">
    <source>
        <dbReference type="ARBA" id="ARBA00023136"/>
    </source>
</evidence>
<keyword evidence="5" id="KW-0677">Repeat</keyword>
<dbReference type="SUPFAM" id="SSF103506">
    <property type="entry name" value="Mitochondrial carrier"/>
    <property type="match status" value="1"/>
</dbReference>
<dbReference type="GO" id="GO:0031966">
    <property type="term" value="C:mitochondrial membrane"/>
    <property type="evidence" value="ECO:0007669"/>
    <property type="project" value="UniProtKB-SubCell"/>
</dbReference>
<comment type="similarity">
    <text evidence="2 10">Belongs to the mitochondrial carrier (TC 2.A.29) family.</text>
</comment>
<proteinExistence type="inferred from homology"/>
<evidence type="ECO:0000256" key="3">
    <source>
        <dbReference type="ARBA" id="ARBA00022448"/>
    </source>
</evidence>
<dbReference type="OrthoDB" id="193856at2759"/>
<dbReference type="InterPro" id="IPR050567">
    <property type="entry name" value="Mitochondrial_Carrier"/>
</dbReference>
<evidence type="ECO:0000256" key="11">
    <source>
        <dbReference type="SAM" id="Phobius"/>
    </source>
</evidence>
<accession>A0A4P9ZCC3</accession>
<evidence type="ECO:0000256" key="7">
    <source>
        <dbReference type="ARBA" id="ARBA00023128"/>
    </source>
</evidence>
<evidence type="ECO:0000313" key="12">
    <source>
        <dbReference type="EMBL" id="RKP30537.1"/>
    </source>
</evidence>
<evidence type="ECO:0000313" key="13">
    <source>
        <dbReference type="Proteomes" id="UP000268321"/>
    </source>
</evidence>
<dbReference type="PROSITE" id="PS50920">
    <property type="entry name" value="SOLCAR"/>
    <property type="match status" value="1"/>
</dbReference>
<feature type="transmembrane region" description="Helical" evidence="11">
    <location>
        <begin position="88"/>
        <end position="108"/>
    </location>
</feature>
<evidence type="ECO:0000256" key="6">
    <source>
        <dbReference type="ARBA" id="ARBA00022989"/>
    </source>
</evidence>